<evidence type="ECO:0000313" key="1">
    <source>
        <dbReference type="EMBL" id="GMT19729.1"/>
    </source>
</evidence>
<proteinExistence type="predicted"/>
<reference evidence="1" key="1">
    <citation type="submission" date="2023-10" db="EMBL/GenBank/DDBJ databases">
        <title>Genome assembly of Pristionchus species.</title>
        <authorList>
            <person name="Yoshida K."/>
            <person name="Sommer R.J."/>
        </authorList>
    </citation>
    <scope>NUCLEOTIDE SEQUENCE</scope>
    <source>
        <strain evidence="1">RS5133</strain>
    </source>
</reference>
<gene>
    <name evidence="1" type="ORF">PFISCL1PPCAC_11026</name>
</gene>
<accession>A0AAV5VJM7</accession>
<evidence type="ECO:0000313" key="2">
    <source>
        <dbReference type="Proteomes" id="UP001432322"/>
    </source>
</evidence>
<comment type="caution">
    <text evidence="1">The sequence shown here is derived from an EMBL/GenBank/DDBJ whole genome shotgun (WGS) entry which is preliminary data.</text>
</comment>
<feature type="non-terminal residue" evidence="1">
    <location>
        <position position="69"/>
    </location>
</feature>
<dbReference type="AlphaFoldDB" id="A0AAV5VJM7"/>
<organism evidence="1 2">
    <name type="scientific">Pristionchus fissidentatus</name>
    <dbReference type="NCBI Taxonomy" id="1538716"/>
    <lineage>
        <taxon>Eukaryota</taxon>
        <taxon>Metazoa</taxon>
        <taxon>Ecdysozoa</taxon>
        <taxon>Nematoda</taxon>
        <taxon>Chromadorea</taxon>
        <taxon>Rhabditida</taxon>
        <taxon>Rhabditina</taxon>
        <taxon>Diplogasteromorpha</taxon>
        <taxon>Diplogasteroidea</taxon>
        <taxon>Neodiplogasteridae</taxon>
        <taxon>Pristionchus</taxon>
    </lineage>
</organism>
<protein>
    <submittedName>
        <fullName evidence="1">Uncharacterized protein</fullName>
    </submittedName>
</protein>
<dbReference type="EMBL" id="BTSY01000003">
    <property type="protein sequence ID" value="GMT19729.1"/>
    <property type="molecule type" value="Genomic_DNA"/>
</dbReference>
<name>A0AAV5VJM7_9BILA</name>
<sequence>MKIAEDSVINWLLSDPSLTIHSKLLWSDQNKLPKLTPILVSLYKHDDLIKLTESAELAQLSPELTREMF</sequence>
<keyword evidence="2" id="KW-1185">Reference proteome</keyword>
<dbReference type="Proteomes" id="UP001432322">
    <property type="component" value="Unassembled WGS sequence"/>
</dbReference>